<dbReference type="Proteomes" id="UP001396334">
    <property type="component" value="Unassembled WGS sequence"/>
</dbReference>
<proteinExistence type="predicted"/>
<keyword evidence="2" id="KW-1185">Reference proteome</keyword>
<dbReference type="EMBL" id="JBBPBN010000022">
    <property type="protein sequence ID" value="KAK9012783.1"/>
    <property type="molecule type" value="Genomic_DNA"/>
</dbReference>
<sequence>MAAAVKDYSFITSRRFKEELRPRQRRPEAHLVRDEPFRQNCREARRPAPDLVIVETATVEAMGVLGFLG</sequence>
<name>A0ABR2RIK7_9ROSI</name>
<accession>A0ABR2RIK7</accession>
<comment type="caution">
    <text evidence="1">The sequence shown here is derived from an EMBL/GenBank/DDBJ whole genome shotgun (WGS) entry which is preliminary data.</text>
</comment>
<gene>
    <name evidence="1" type="ORF">V6N11_040818</name>
</gene>
<organism evidence="1 2">
    <name type="scientific">Hibiscus sabdariffa</name>
    <name type="common">roselle</name>
    <dbReference type="NCBI Taxonomy" id="183260"/>
    <lineage>
        <taxon>Eukaryota</taxon>
        <taxon>Viridiplantae</taxon>
        <taxon>Streptophyta</taxon>
        <taxon>Embryophyta</taxon>
        <taxon>Tracheophyta</taxon>
        <taxon>Spermatophyta</taxon>
        <taxon>Magnoliopsida</taxon>
        <taxon>eudicotyledons</taxon>
        <taxon>Gunneridae</taxon>
        <taxon>Pentapetalae</taxon>
        <taxon>rosids</taxon>
        <taxon>malvids</taxon>
        <taxon>Malvales</taxon>
        <taxon>Malvaceae</taxon>
        <taxon>Malvoideae</taxon>
        <taxon>Hibiscus</taxon>
    </lineage>
</organism>
<evidence type="ECO:0000313" key="1">
    <source>
        <dbReference type="EMBL" id="KAK9012783.1"/>
    </source>
</evidence>
<evidence type="ECO:0000313" key="2">
    <source>
        <dbReference type="Proteomes" id="UP001396334"/>
    </source>
</evidence>
<reference evidence="1 2" key="1">
    <citation type="journal article" date="2024" name="G3 (Bethesda)">
        <title>Genome assembly of Hibiscus sabdariffa L. provides insights into metabolisms of medicinal natural products.</title>
        <authorList>
            <person name="Kim T."/>
        </authorList>
    </citation>
    <scope>NUCLEOTIDE SEQUENCE [LARGE SCALE GENOMIC DNA]</scope>
    <source>
        <strain evidence="1">TK-2024</strain>
        <tissue evidence="1">Old leaves</tissue>
    </source>
</reference>
<protein>
    <submittedName>
        <fullName evidence="1">Uncharacterized protein</fullName>
    </submittedName>
</protein>